<evidence type="ECO:0000256" key="2">
    <source>
        <dbReference type="SAM" id="SignalP"/>
    </source>
</evidence>
<evidence type="ECO:0000313" key="3">
    <source>
        <dbReference type="EMBL" id="KAJ2907189.1"/>
    </source>
</evidence>
<evidence type="ECO:0000256" key="1">
    <source>
        <dbReference type="SAM" id="MobiDB-lite"/>
    </source>
</evidence>
<dbReference type="AlphaFoldDB" id="A0AAD5S6G7"/>
<keyword evidence="2" id="KW-0732">Signal</keyword>
<comment type="caution">
    <text evidence="3">The sequence shown here is derived from an EMBL/GenBank/DDBJ whole genome shotgun (WGS) entry which is preliminary data.</text>
</comment>
<sequence length="181" mass="17377">MRCNTFALAAFAAGVSAQFTIPDSLDAICSDSEGFESCAATAITALPPCFTQVDLTDEEAALPCLCSALTPASDCIVSACGDSAASLAAAACGGTATGTGTGTADVTATDDSASETATAETSETEAEDTGASSTATATDAEDTADASSTGDTTTVTDSAAANGFMASGVFAGLFAGAVALL</sequence>
<dbReference type="Proteomes" id="UP001201980">
    <property type="component" value="Unassembled WGS sequence"/>
</dbReference>
<protein>
    <submittedName>
        <fullName evidence="3">Uncharacterized protein</fullName>
    </submittedName>
</protein>
<feature type="compositionally biased region" description="Low complexity" evidence="1">
    <location>
        <begin position="103"/>
        <end position="121"/>
    </location>
</feature>
<reference evidence="3" key="1">
    <citation type="submission" date="2022-07" db="EMBL/GenBank/DDBJ databases">
        <title>Draft genome sequence of Zalerion maritima ATCC 34329, a (micro)plastics degrading marine fungus.</title>
        <authorList>
            <person name="Paco A."/>
            <person name="Goncalves M.F.M."/>
            <person name="Rocha-Santos T.A.P."/>
            <person name="Alves A."/>
        </authorList>
    </citation>
    <scope>NUCLEOTIDE SEQUENCE</scope>
    <source>
        <strain evidence="3">ATCC 34329</strain>
    </source>
</reference>
<dbReference type="EMBL" id="JAKWBI020000003">
    <property type="protein sequence ID" value="KAJ2907189.1"/>
    <property type="molecule type" value="Genomic_DNA"/>
</dbReference>
<accession>A0AAD5S6G7</accession>
<keyword evidence="4" id="KW-1185">Reference proteome</keyword>
<feature type="signal peptide" evidence="2">
    <location>
        <begin position="1"/>
        <end position="17"/>
    </location>
</feature>
<feature type="chain" id="PRO_5042144330" evidence="2">
    <location>
        <begin position="18"/>
        <end position="181"/>
    </location>
</feature>
<feature type="region of interest" description="Disordered" evidence="1">
    <location>
        <begin position="103"/>
        <end position="153"/>
    </location>
</feature>
<organism evidence="3 4">
    <name type="scientific">Zalerion maritima</name>
    <dbReference type="NCBI Taxonomy" id="339359"/>
    <lineage>
        <taxon>Eukaryota</taxon>
        <taxon>Fungi</taxon>
        <taxon>Dikarya</taxon>
        <taxon>Ascomycota</taxon>
        <taxon>Pezizomycotina</taxon>
        <taxon>Sordariomycetes</taxon>
        <taxon>Lulworthiomycetidae</taxon>
        <taxon>Lulworthiales</taxon>
        <taxon>Lulworthiaceae</taxon>
        <taxon>Zalerion</taxon>
    </lineage>
</organism>
<evidence type="ECO:0000313" key="4">
    <source>
        <dbReference type="Proteomes" id="UP001201980"/>
    </source>
</evidence>
<proteinExistence type="predicted"/>
<gene>
    <name evidence="3" type="ORF">MKZ38_006483</name>
</gene>
<name>A0AAD5S6G7_9PEZI</name>
<feature type="compositionally biased region" description="Low complexity" evidence="1">
    <location>
        <begin position="129"/>
        <end position="138"/>
    </location>
</feature>